<feature type="compositionally biased region" description="Polar residues" evidence="1">
    <location>
        <begin position="52"/>
        <end position="68"/>
    </location>
</feature>
<feature type="region of interest" description="Disordered" evidence="1">
    <location>
        <begin position="52"/>
        <end position="85"/>
    </location>
</feature>
<gene>
    <name evidence="2" type="ORF">chiPu_0011090</name>
</gene>
<dbReference type="AlphaFoldDB" id="A0A401SQH1"/>
<organism evidence="2 3">
    <name type="scientific">Chiloscyllium punctatum</name>
    <name type="common">Brownbanded bambooshark</name>
    <name type="synonym">Hemiscyllium punctatum</name>
    <dbReference type="NCBI Taxonomy" id="137246"/>
    <lineage>
        <taxon>Eukaryota</taxon>
        <taxon>Metazoa</taxon>
        <taxon>Chordata</taxon>
        <taxon>Craniata</taxon>
        <taxon>Vertebrata</taxon>
        <taxon>Chondrichthyes</taxon>
        <taxon>Elasmobranchii</taxon>
        <taxon>Galeomorphii</taxon>
        <taxon>Galeoidea</taxon>
        <taxon>Orectolobiformes</taxon>
        <taxon>Hemiscylliidae</taxon>
        <taxon>Chiloscyllium</taxon>
    </lineage>
</organism>
<dbReference type="EMBL" id="BEZZ01000449">
    <property type="protein sequence ID" value="GCC32627.1"/>
    <property type="molecule type" value="Genomic_DNA"/>
</dbReference>
<name>A0A401SQH1_CHIPU</name>
<feature type="region of interest" description="Disordered" evidence="1">
    <location>
        <begin position="1"/>
        <end position="25"/>
    </location>
</feature>
<proteinExistence type="predicted"/>
<evidence type="ECO:0000313" key="2">
    <source>
        <dbReference type="EMBL" id="GCC32627.1"/>
    </source>
</evidence>
<keyword evidence="3" id="KW-1185">Reference proteome</keyword>
<reference evidence="2 3" key="1">
    <citation type="journal article" date="2018" name="Nat. Ecol. Evol.">
        <title>Shark genomes provide insights into elasmobranch evolution and the origin of vertebrates.</title>
        <authorList>
            <person name="Hara Y"/>
            <person name="Yamaguchi K"/>
            <person name="Onimaru K"/>
            <person name="Kadota M"/>
            <person name="Koyanagi M"/>
            <person name="Keeley SD"/>
            <person name="Tatsumi K"/>
            <person name="Tanaka K"/>
            <person name="Motone F"/>
            <person name="Kageyama Y"/>
            <person name="Nozu R"/>
            <person name="Adachi N"/>
            <person name="Nishimura O"/>
            <person name="Nakagawa R"/>
            <person name="Tanegashima C"/>
            <person name="Kiyatake I"/>
            <person name="Matsumoto R"/>
            <person name="Murakumo K"/>
            <person name="Nishida K"/>
            <person name="Terakita A"/>
            <person name="Kuratani S"/>
            <person name="Sato K"/>
            <person name="Hyodo S Kuraku.S."/>
        </authorList>
    </citation>
    <scope>NUCLEOTIDE SEQUENCE [LARGE SCALE GENOMIC DNA]</scope>
</reference>
<sequence>MENDSHSPPPPGQEKAATAAALPPEDLAPHYNRTAIAYLGLILVYSASPHVQRTDPTTHIASHRSLQTDLHPDRSSAAPRLRHEA</sequence>
<comment type="caution">
    <text evidence="2">The sequence shown here is derived from an EMBL/GenBank/DDBJ whole genome shotgun (WGS) entry which is preliminary data.</text>
</comment>
<accession>A0A401SQH1</accession>
<evidence type="ECO:0000313" key="3">
    <source>
        <dbReference type="Proteomes" id="UP000287033"/>
    </source>
</evidence>
<evidence type="ECO:0000256" key="1">
    <source>
        <dbReference type="SAM" id="MobiDB-lite"/>
    </source>
</evidence>
<dbReference type="Proteomes" id="UP000287033">
    <property type="component" value="Unassembled WGS sequence"/>
</dbReference>
<protein>
    <submittedName>
        <fullName evidence="2">Uncharacterized protein</fullName>
    </submittedName>
</protein>